<keyword evidence="2" id="KW-1185">Reference proteome</keyword>
<dbReference type="WBParaSite" id="GPUH_0002419501-mRNA-1">
    <property type="protein sequence ID" value="GPUH_0002419501-mRNA-1"/>
    <property type="gene ID" value="GPUH_0002419501"/>
</dbReference>
<name>A0A183ET74_9BILA</name>
<evidence type="ECO:0000313" key="3">
    <source>
        <dbReference type="WBParaSite" id="GPUH_0002419501-mRNA-1"/>
    </source>
</evidence>
<dbReference type="OrthoDB" id="7481291at2759"/>
<reference evidence="3" key="1">
    <citation type="submission" date="2016-06" db="UniProtKB">
        <authorList>
            <consortium name="WormBaseParasite"/>
        </authorList>
    </citation>
    <scope>IDENTIFICATION</scope>
</reference>
<sequence>MAFWPDFPQINYFFCSDCPLVKFLALFFTEKHRYLSRILSLLDRKTPVYTITEEEFEEPIRDNYVQSISQLSYAELDDKYNPGIQVGVSSSHLTP</sequence>
<reference evidence="1 2" key="2">
    <citation type="submission" date="2018-11" db="EMBL/GenBank/DDBJ databases">
        <authorList>
            <consortium name="Pathogen Informatics"/>
        </authorList>
    </citation>
    <scope>NUCLEOTIDE SEQUENCE [LARGE SCALE GENOMIC DNA]</scope>
</reference>
<evidence type="ECO:0000313" key="1">
    <source>
        <dbReference type="EMBL" id="VDN42476.1"/>
    </source>
</evidence>
<organism evidence="3">
    <name type="scientific">Gongylonema pulchrum</name>
    <dbReference type="NCBI Taxonomy" id="637853"/>
    <lineage>
        <taxon>Eukaryota</taxon>
        <taxon>Metazoa</taxon>
        <taxon>Ecdysozoa</taxon>
        <taxon>Nematoda</taxon>
        <taxon>Chromadorea</taxon>
        <taxon>Rhabditida</taxon>
        <taxon>Spirurina</taxon>
        <taxon>Spiruromorpha</taxon>
        <taxon>Spiruroidea</taxon>
        <taxon>Gongylonematidae</taxon>
        <taxon>Gongylonema</taxon>
    </lineage>
</organism>
<protein>
    <submittedName>
        <fullName evidence="1 3">Uncharacterized protein</fullName>
    </submittedName>
</protein>
<dbReference type="EMBL" id="UYRT01100295">
    <property type="protein sequence ID" value="VDN42476.1"/>
    <property type="molecule type" value="Genomic_DNA"/>
</dbReference>
<gene>
    <name evidence="1" type="ORF">GPUH_LOCUS24165</name>
</gene>
<evidence type="ECO:0000313" key="2">
    <source>
        <dbReference type="Proteomes" id="UP000271098"/>
    </source>
</evidence>
<proteinExistence type="predicted"/>
<dbReference type="Proteomes" id="UP000271098">
    <property type="component" value="Unassembled WGS sequence"/>
</dbReference>
<accession>A0A183ET74</accession>
<dbReference type="AlphaFoldDB" id="A0A183ET74"/>